<sequence>MPVVTVGSNTVNYLVTGTGPGLVLVHGTGADGRTNWGPLIDAVSGRFTVVAPDLSGSGATVDAGGPILVEDLVAQVLGAAEHAGLERFHLVGHSLGAVVAPAAAGTRPEKILSLTAHAGWARTDPWMAFQMDLWVRLVRTDPELLARLLQVTAMGEETLRARSAVDFEQAAAAFTAMLDGAEDGFARQTLADISVDITELLPQVSAPTLIVSSAGDRIVPPHHQRELARLIPHAELVTVPGGHGLPFEDPAAFTAVITGHLDRMAATA</sequence>
<dbReference type="AlphaFoldDB" id="A0A544YYV7"/>
<gene>
    <name evidence="2" type="ORF">FLX08_10290</name>
</gene>
<name>A0A544YYV7_9ACTN</name>
<dbReference type="InterPro" id="IPR029058">
    <property type="entry name" value="AB_hydrolase_fold"/>
</dbReference>
<reference evidence="2 3" key="1">
    <citation type="submission" date="2019-07" db="EMBL/GenBank/DDBJ databases">
        <title>Microbispora hainanensis DSM 45428.</title>
        <authorList>
            <person name="Thawai C."/>
        </authorList>
    </citation>
    <scope>NUCLEOTIDE SEQUENCE [LARGE SCALE GENOMIC DNA]</scope>
    <source>
        <strain evidence="2 3">DSM 45428</strain>
    </source>
</reference>
<evidence type="ECO:0000259" key="1">
    <source>
        <dbReference type="Pfam" id="PF00561"/>
    </source>
</evidence>
<dbReference type="PANTHER" id="PTHR43798">
    <property type="entry name" value="MONOACYLGLYCEROL LIPASE"/>
    <property type="match status" value="1"/>
</dbReference>
<dbReference type="InterPro" id="IPR000073">
    <property type="entry name" value="AB_hydrolase_1"/>
</dbReference>
<comment type="caution">
    <text evidence="2">The sequence shown here is derived from an EMBL/GenBank/DDBJ whole genome shotgun (WGS) entry which is preliminary data.</text>
</comment>
<dbReference type="RefSeq" id="WP_142618203.1">
    <property type="nucleotide sequence ID" value="NZ_VIRM01000009.1"/>
</dbReference>
<dbReference type="EMBL" id="VIRM01000009">
    <property type="protein sequence ID" value="TQS21957.1"/>
    <property type="molecule type" value="Genomic_DNA"/>
</dbReference>
<proteinExistence type="predicted"/>
<dbReference type="Proteomes" id="UP000316541">
    <property type="component" value="Unassembled WGS sequence"/>
</dbReference>
<accession>A0A544YYV7</accession>
<dbReference type="Pfam" id="PF00561">
    <property type="entry name" value="Abhydrolase_1"/>
    <property type="match status" value="1"/>
</dbReference>
<dbReference type="GO" id="GO:0016787">
    <property type="term" value="F:hydrolase activity"/>
    <property type="evidence" value="ECO:0007669"/>
    <property type="project" value="UniProtKB-KW"/>
</dbReference>
<evidence type="ECO:0000313" key="2">
    <source>
        <dbReference type="EMBL" id="TQS21957.1"/>
    </source>
</evidence>
<organism evidence="2 3">
    <name type="scientific">Microbispora hainanensis</name>
    <dbReference type="NCBI Taxonomy" id="568844"/>
    <lineage>
        <taxon>Bacteria</taxon>
        <taxon>Bacillati</taxon>
        <taxon>Actinomycetota</taxon>
        <taxon>Actinomycetes</taxon>
        <taxon>Streptosporangiales</taxon>
        <taxon>Streptosporangiaceae</taxon>
        <taxon>Microbispora</taxon>
    </lineage>
</organism>
<keyword evidence="2" id="KW-0378">Hydrolase</keyword>
<dbReference type="SUPFAM" id="SSF53474">
    <property type="entry name" value="alpha/beta-Hydrolases"/>
    <property type="match status" value="1"/>
</dbReference>
<dbReference type="InterPro" id="IPR050266">
    <property type="entry name" value="AB_hydrolase_sf"/>
</dbReference>
<evidence type="ECO:0000313" key="3">
    <source>
        <dbReference type="Proteomes" id="UP000316541"/>
    </source>
</evidence>
<protein>
    <submittedName>
        <fullName evidence="2">Alpha/beta fold hydrolase</fullName>
    </submittedName>
</protein>
<dbReference type="PRINTS" id="PR00111">
    <property type="entry name" value="ABHYDROLASE"/>
</dbReference>
<feature type="domain" description="AB hydrolase-1" evidence="1">
    <location>
        <begin position="22"/>
        <end position="250"/>
    </location>
</feature>
<dbReference type="Gene3D" id="3.40.50.1820">
    <property type="entry name" value="alpha/beta hydrolase"/>
    <property type="match status" value="1"/>
</dbReference>